<dbReference type="EMBL" id="FUWJ01000005">
    <property type="protein sequence ID" value="SKA16761.1"/>
    <property type="molecule type" value="Genomic_DNA"/>
</dbReference>
<feature type="compositionally biased region" description="Pro residues" evidence="1">
    <location>
        <begin position="8"/>
        <end position="19"/>
    </location>
</feature>
<accession>A0A1T4RM57</accession>
<proteinExistence type="predicted"/>
<name>A0A1T4RM57_9HYPH</name>
<dbReference type="RefSeq" id="WP_085935583.1">
    <property type="nucleotide sequence ID" value="NZ_FUWJ01000005.1"/>
</dbReference>
<dbReference type="STRING" id="225324.SAMN02745126_03906"/>
<keyword evidence="3" id="KW-1185">Reference proteome</keyword>
<gene>
    <name evidence="2" type="ORF">SAMN02745126_03906</name>
</gene>
<evidence type="ECO:0000256" key="1">
    <source>
        <dbReference type="SAM" id="MobiDB-lite"/>
    </source>
</evidence>
<evidence type="ECO:0000313" key="2">
    <source>
        <dbReference type="EMBL" id="SKA16761.1"/>
    </source>
</evidence>
<dbReference type="Proteomes" id="UP000190092">
    <property type="component" value="Unassembled WGS sequence"/>
</dbReference>
<feature type="region of interest" description="Disordered" evidence="1">
    <location>
        <begin position="423"/>
        <end position="503"/>
    </location>
</feature>
<protein>
    <recommendedName>
        <fullName evidence="4">Tox-REase-7 domain-containing protein</fullName>
    </recommendedName>
</protein>
<sequence length="629" mass="68793">MSRYLISPLPPEDTAPPSRPQDFNIPDEAYGARKAFDRLQPGEGLGPDFQREIAIANATRASELQNQFLERQREILATGPDAYLSTRGRDALLGADATIARLDAAREDVLSQAANATQRELLSQALADHRLVEHATVSDHVGQQTREWRAATAAARLDQLGRQAALDYGDPGAVEAYDRASQSAAQEKVRASGWLESSDEAISTVGRARSSIWRQAIEAALGKMELKPAIALYERGKDRLAAADRSALSTLIGVAHEHEIAREYVEAIAPIAYAPQTPADIDDAHEEASARSDADWGHDPELRATIQHLLDVLFGKLRVGGAEAEGKRGSALDDWLSKRGEDGLPQTALPPPAIWAELDPERQQAVRDILKRNAEGGANVLGRTRPRIIPVSDKHEEDETEEVKKEIDKETGKFGRRVLHDLDETHIRPHEIPQPLAPYRPPSSAVKPSETPTPAPKTIPPILSEGAKPPVSKPQTPAEKLSASRGKLKQLDPSHPEVSGSPEIKEPSLIEEALVKVRNALKSAILRIYGHRGRNFEARVLKMLGLNKNTIKVTTDEGSSIPDALTDTELIEIKDRAYVTMTRQLCIQAKAAKRLGLTAVLYVRKGARVSAEVRANFIVREVSEAELPL</sequence>
<dbReference type="AlphaFoldDB" id="A0A1T4RM57"/>
<evidence type="ECO:0008006" key="4">
    <source>
        <dbReference type="Google" id="ProtNLM"/>
    </source>
</evidence>
<evidence type="ECO:0000313" key="3">
    <source>
        <dbReference type="Proteomes" id="UP000190092"/>
    </source>
</evidence>
<feature type="region of interest" description="Disordered" evidence="1">
    <location>
        <begin position="1"/>
        <end position="23"/>
    </location>
</feature>
<organism evidence="2 3">
    <name type="scientific">Enhydrobacter aerosaccus</name>
    <dbReference type="NCBI Taxonomy" id="225324"/>
    <lineage>
        <taxon>Bacteria</taxon>
        <taxon>Pseudomonadati</taxon>
        <taxon>Pseudomonadota</taxon>
        <taxon>Alphaproteobacteria</taxon>
        <taxon>Hyphomicrobiales</taxon>
        <taxon>Enhydrobacter</taxon>
    </lineage>
</organism>
<reference evidence="3" key="1">
    <citation type="submission" date="2017-02" db="EMBL/GenBank/DDBJ databases">
        <authorList>
            <person name="Varghese N."/>
            <person name="Submissions S."/>
        </authorList>
    </citation>
    <scope>NUCLEOTIDE SEQUENCE [LARGE SCALE GENOMIC DNA]</scope>
    <source>
        <strain evidence="3">ATCC 27094</strain>
    </source>
</reference>